<dbReference type="EMBL" id="JAATWM020000016">
    <property type="protein sequence ID" value="KAF9876814.1"/>
    <property type="molecule type" value="Genomic_DNA"/>
</dbReference>
<sequence length="237" mass="28102">MRPPTQPGEAMVQCNGHDWVPRSSVQETDSGLLPIHRKFGFVIYRTAYGGKLDELWHRYMHHLKTAVEQTFVEDLPAWLREINDLEWTVMEDRTRLSKRTKDEVRMIFHEWCESASDERDGDGAFWAARFVIPRYSHCLYVDEQCLKSFERYENEEVKGLRPNTVYVSLIARPNRGNDEDEEDNDEDEDEEDEDRFWMNLSCYYVVEMYNFMGSTGIMPDWQYAYKRPPGVWAGWGT</sequence>
<dbReference type="RefSeq" id="XP_038746275.1">
    <property type="nucleotide sequence ID" value="XM_038888378.1"/>
</dbReference>
<keyword evidence="3" id="KW-1185">Reference proteome</keyword>
<dbReference type="AlphaFoldDB" id="A0A9P6I5W4"/>
<gene>
    <name evidence="2" type="ORF">CkaCkLH20_05660</name>
</gene>
<feature type="compositionally biased region" description="Acidic residues" evidence="1">
    <location>
        <begin position="178"/>
        <end position="193"/>
    </location>
</feature>
<accession>A0A9P6I5W4</accession>
<dbReference type="OrthoDB" id="4424523at2759"/>
<protein>
    <submittedName>
        <fullName evidence="2">Uncharacterized protein</fullName>
    </submittedName>
</protein>
<comment type="caution">
    <text evidence="2">The sequence shown here is derived from an EMBL/GenBank/DDBJ whole genome shotgun (WGS) entry which is preliminary data.</text>
</comment>
<dbReference type="GeneID" id="62161452"/>
<dbReference type="Proteomes" id="UP000781932">
    <property type="component" value="Unassembled WGS sequence"/>
</dbReference>
<proteinExistence type="predicted"/>
<name>A0A9P6I5W4_9PEZI</name>
<feature type="region of interest" description="Disordered" evidence="1">
    <location>
        <begin position="171"/>
        <end position="193"/>
    </location>
</feature>
<evidence type="ECO:0000313" key="3">
    <source>
        <dbReference type="Proteomes" id="UP000781932"/>
    </source>
</evidence>
<organism evidence="2 3">
    <name type="scientific">Colletotrichum karsti</name>
    <dbReference type="NCBI Taxonomy" id="1095194"/>
    <lineage>
        <taxon>Eukaryota</taxon>
        <taxon>Fungi</taxon>
        <taxon>Dikarya</taxon>
        <taxon>Ascomycota</taxon>
        <taxon>Pezizomycotina</taxon>
        <taxon>Sordariomycetes</taxon>
        <taxon>Hypocreomycetidae</taxon>
        <taxon>Glomerellales</taxon>
        <taxon>Glomerellaceae</taxon>
        <taxon>Colletotrichum</taxon>
        <taxon>Colletotrichum boninense species complex</taxon>
    </lineage>
</organism>
<evidence type="ECO:0000256" key="1">
    <source>
        <dbReference type="SAM" id="MobiDB-lite"/>
    </source>
</evidence>
<reference evidence="2" key="1">
    <citation type="submission" date="2020-03" db="EMBL/GenBank/DDBJ databases">
        <authorList>
            <person name="He L."/>
        </authorList>
    </citation>
    <scope>NUCLEOTIDE SEQUENCE</scope>
    <source>
        <strain evidence="2">CkLH20</strain>
    </source>
</reference>
<reference evidence="2" key="2">
    <citation type="submission" date="2020-11" db="EMBL/GenBank/DDBJ databases">
        <title>Whole genome sequencing of Colletotrichum sp.</title>
        <authorList>
            <person name="Li H."/>
        </authorList>
    </citation>
    <scope>NUCLEOTIDE SEQUENCE</scope>
    <source>
        <strain evidence="2">CkLH20</strain>
    </source>
</reference>
<evidence type="ECO:0000313" key="2">
    <source>
        <dbReference type="EMBL" id="KAF9876814.1"/>
    </source>
</evidence>